<evidence type="ECO:0000256" key="1">
    <source>
        <dbReference type="SAM" id="MobiDB-lite"/>
    </source>
</evidence>
<dbReference type="RefSeq" id="XP_018324042.1">
    <property type="nucleotide sequence ID" value="XM_018468540.1"/>
</dbReference>
<gene>
    <name evidence="3" type="primary">LOC108736196</name>
</gene>
<feature type="region of interest" description="Disordered" evidence="1">
    <location>
        <begin position="1259"/>
        <end position="1297"/>
    </location>
</feature>
<reference evidence="3" key="1">
    <citation type="submission" date="2025-08" db="UniProtKB">
        <authorList>
            <consortium name="RefSeq"/>
        </authorList>
    </citation>
    <scope>IDENTIFICATION</scope>
    <source>
        <tissue evidence="3">Entire body</tissue>
    </source>
</reference>
<feature type="compositionally biased region" description="Basic and acidic residues" evidence="1">
    <location>
        <begin position="1151"/>
        <end position="1188"/>
    </location>
</feature>
<feature type="compositionally biased region" description="Basic and acidic residues" evidence="1">
    <location>
        <begin position="798"/>
        <end position="811"/>
    </location>
</feature>
<dbReference type="KEGG" id="apln:108736196"/>
<dbReference type="InParanoid" id="A0A1W4WU66"/>
<evidence type="ECO:0000313" key="3">
    <source>
        <dbReference type="RefSeq" id="XP_018324042.1"/>
    </source>
</evidence>
<organism evidence="2 3">
    <name type="scientific">Agrilus planipennis</name>
    <name type="common">Emerald ash borer</name>
    <name type="synonym">Agrilus marcopoli</name>
    <dbReference type="NCBI Taxonomy" id="224129"/>
    <lineage>
        <taxon>Eukaryota</taxon>
        <taxon>Metazoa</taxon>
        <taxon>Ecdysozoa</taxon>
        <taxon>Arthropoda</taxon>
        <taxon>Hexapoda</taxon>
        <taxon>Insecta</taxon>
        <taxon>Pterygota</taxon>
        <taxon>Neoptera</taxon>
        <taxon>Endopterygota</taxon>
        <taxon>Coleoptera</taxon>
        <taxon>Polyphaga</taxon>
        <taxon>Elateriformia</taxon>
        <taxon>Buprestoidea</taxon>
        <taxon>Buprestidae</taxon>
        <taxon>Agrilinae</taxon>
        <taxon>Agrilus</taxon>
    </lineage>
</organism>
<feature type="region of interest" description="Disordered" evidence="1">
    <location>
        <begin position="1107"/>
        <end position="1132"/>
    </location>
</feature>
<feature type="compositionally biased region" description="Basic and acidic residues" evidence="1">
    <location>
        <begin position="523"/>
        <end position="532"/>
    </location>
</feature>
<keyword evidence="2" id="KW-1185">Reference proteome</keyword>
<feature type="region of interest" description="Disordered" evidence="1">
    <location>
        <begin position="962"/>
        <end position="992"/>
    </location>
</feature>
<feature type="region of interest" description="Disordered" evidence="1">
    <location>
        <begin position="497"/>
        <end position="538"/>
    </location>
</feature>
<feature type="compositionally biased region" description="Polar residues" evidence="1">
    <location>
        <begin position="1117"/>
        <end position="1130"/>
    </location>
</feature>
<dbReference type="GeneID" id="108736196"/>
<feature type="compositionally biased region" description="Polar residues" evidence="1">
    <location>
        <begin position="962"/>
        <end position="986"/>
    </location>
</feature>
<feature type="region of interest" description="Disordered" evidence="1">
    <location>
        <begin position="1150"/>
        <end position="1192"/>
    </location>
</feature>
<proteinExistence type="predicted"/>
<feature type="compositionally biased region" description="Basic residues" evidence="1">
    <location>
        <begin position="300"/>
        <end position="317"/>
    </location>
</feature>
<feature type="region of interest" description="Disordered" evidence="1">
    <location>
        <begin position="294"/>
        <end position="327"/>
    </location>
</feature>
<dbReference type="Proteomes" id="UP000192223">
    <property type="component" value="Unplaced"/>
</dbReference>
<feature type="region of interest" description="Disordered" evidence="1">
    <location>
        <begin position="798"/>
        <end position="863"/>
    </location>
</feature>
<feature type="compositionally biased region" description="Polar residues" evidence="1">
    <location>
        <begin position="497"/>
        <end position="522"/>
    </location>
</feature>
<protein>
    <submittedName>
        <fullName evidence="3">Uncharacterized protein LOC108736196 isoform X1</fullName>
    </submittedName>
</protein>
<name>A0A1W4WU66_AGRPL</name>
<feature type="compositionally biased region" description="Polar residues" evidence="1">
    <location>
        <begin position="839"/>
        <end position="849"/>
    </location>
</feature>
<evidence type="ECO:0000313" key="2">
    <source>
        <dbReference type="Proteomes" id="UP000192223"/>
    </source>
</evidence>
<sequence>MNVNRRCKSEGSLLVIESDEEFTDAQTVKQRIFDELKRIIVPQLNLAHNNSFKCPFCCPELHESDSILYRCPICFQKATKIKKHREIVPYVAKSQPSFSLTDIKSEKLIKQTLAIEDAKRSASNIQEISNTLKQLYKARDLLDPVINEIILSASQLTVREIHEFRKDNYPICYITAKQFKDTSDVINMFLKVVEGLSGKRSSLPTNTTSNSLSYFNEIIVNTLYLVNKDDPYGSPDEQKVYVDKFVLKELIQLHEVLGCTIAVIQDAERKERRKPIDLSPKESESIELTRKLSAASKASLSHKQKTHKESKSKKYRSPKPCSVGASKDRECRGVHVKPVKRPLRAMAEMAKYKECSRGDKKQCKRSETDKECQKKGLFACCNRKKCKKEGRSMQDVNKKKSISFAESKDNVLLEFKIDGRPIQIKMDKNTKEYLVKSLQKSKALNITASDEKSPNAQESSNFINSVMLDRHDYCKKGSPYTVECNCDSDDSVLLTQPSPDSRCTSGKPQYESGGSSRNFETSSLRKAEDTHTQTKNSKTSMGLCKTKNAFGKQNGPCPFVCLNYARDTQTLHLVKTHGSQRYDSDSNSVSSKCNSGVANIYPKSDEESTGIQMFLPSTRNNCIWNSQKRLSDPDSKLFDQSISLFSLPKCNYQPESPPNTRNINDVCCQKENTQLKYNFENDDYRKTHKTSQGTETHCVEYTAFRCIAEKDTELIQSLESCNYSPSEDCSYGSLMRKYTVIHNQTKPGYKSCKGTSETSFKVYTALNAQGTMEQGSINQRGALNVCCKCRKKLQNEEDKGESTKSGEERNDSVAIQTSQHSLKESAVGSSQTEDKGDLQTMQKNASLQPPSEPSACFQKSNSAQTNSDLKQTCYKFPRTCNRGCLKGESRGRIPSVTLPNDSQDNTTDKYTVTQESTLKGSNEDFKSVQNDFNTSPKTYNEAIQGTSNDKCRGCLKGQSRNRNPCNTPQNNFQDNTTDNYTASTQDPKLKEPTEDFKSFQNDLKAGEMHFVCKGNKQCRGRAAQYSYLNPPSFPEGSTNDFENLQEETKYITCKENRLCGGRGVQTGDRIVCPEAAKGTQTLPNQCTSETEKESSFMCSAVQTNDEDQFSRYRKGSRSYQESENRSNNNVEKTDRHSCTVVTLCSSTSIDSKCKSDNAEIQTDEHVNPNSEKEQSETQKESQSNKDADVSSLQIQTGYGTGKKDLMVIKIVVPEAAAAAIEQSLMDEATTTPESSNNLPVAVEIVSSFSTNVKVLRSDADMCSGSRRPSRKSDRSVDKTSLSRHITPVKNLLPPRHMSANRVKVSKATVSRPGIRVNSDSICRCNQLPQIRRYDRLSDPNKKKSNFQGELNDCECKSCSCPSLVKFDDVKGNNIVPSSKVIKDRRASPSKNVGTWRQTVLEAIYRLLFGENCENFKKGQECEIDVEDTTTTVKYSQECQCPSIHAFRTHDKKESVTYRCNLVSPNFGDLSVMRNAIDRDLISQLGDILKVKSSKLSRKGNKLDLSLVLSFQTQTATRFKTKETISCITEPHNNLNIGNAAWGIRADFKTEKGLFKNNKFSRQITSTSFLKNILRKHSCRSILINPLVENSLQNGQKWSISTRESNLGPFSEKPKG</sequence>
<accession>A0A1W4WU66</accession>